<dbReference type="OrthoDB" id="9761045at2"/>
<dbReference type="Pfam" id="PF08531">
    <property type="entry name" value="Bac_rhamnosid_N"/>
    <property type="match status" value="1"/>
</dbReference>
<evidence type="ECO:0000313" key="8">
    <source>
        <dbReference type="EMBL" id="TDG00700.1"/>
    </source>
</evidence>
<feature type="domain" description="Bacterial alpha-L-rhamnosidase N-terminal" evidence="5">
    <location>
        <begin position="153"/>
        <end position="321"/>
    </location>
</feature>
<evidence type="ECO:0000259" key="7">
    <source>
        <dbReference type="Pfam" id="PF17390"/>
    </source>
</evidence>
<evidence type="ECO:0000259" key="5">
    <source>
        <dbReference type="Pfam" id="PF08531"/>
    </source>
</evidence>
<dbReference type="InterPro" id="IPR013783">
    <property type="entry name" value="Ig-like_fold"/>
</dbReference>
<evidence type="ECO:0000313" key="9">
    <source>
        <dbReference type="Proteomes" id="UP000295636"/>
    </source>
</evidence>
<evidence type="ECO:0000256" key="3">
    <source>
        <dbReference type="ARBA" id="ARBA00022801"/>
    </source>
</evidence>
<dbReference type="Gene3D" id="2.60.40.10">
    <property type="entry name" value="Immunoglobulins"/>
    <property type="match status" value="1"/>
</dbReference>
<dbReference type="PANTHER" id="PTHR33307:SF6">
    <property type="entry name" value="ALPHA-RHAMNOSIDASE (EUROFUNG)-RELATED"/>
    <property type="match status" value="1"/>
</dbReference>
<dbReference type="InterPro" id="IPR035396">
    <property type="entry name" value="Bac_rhamnosid6H"/>
</dbReference>
<dbReference type="EC" id="3.2.1.40" evidence="2"/>
<dbReference type="AlphaFoldDB" id="A0A4R5KXB7"/>
<name>A0A4R5KXB7_9BACL</name>
<dbReference type="GO" id="GO:0005975">
    <property type="term" value="P:carbohydrate metabolic process"/>
    <property type="evidence" value="ECO:0007669"/>
    <property type="project" value="InterPro"/>
</dbReference>
<dbReference type="InterPro" id="IPR013737">
    <property type="entry name" value="Bac_rhamnosid_N"/>
</dbReference>
<organism evidence="8 9">
    <name type="scientific">Paenibacillus piri</name>
    <dbReference type="NCBI Taxonomy" id="2547395"/>
    <lineage>
        <taxon>Bacteria</taxon>
        <taxon>Bacillati</taxon>
        <taxon>Bacillota</taxon>
        <taxon>Bacilli</taxon>
        <taxon>Bacillales</taxon>
        <taxon>Paenibacillaceae</taxon>
        <taxon>Paenibacillus</taxon>
    </lineage>
</organism>
<evidence type="ECO:0000256" key="2">
    <source>
        <dbReference type="ARBA" id="ARBA00012652"/>
    </source>
</evidence>
<dbReference type="InterPro" id="IPR003961">
    <property type="entry name" value="FN3_dom"/>
</dbReference>
<accession>A0A4R5KXB7</accession>
<evidence type="ECO:0000256" key="1">
    <source>
        <dbReference type="ARBA" id="ARBA00001445"/>
    </source>
</evidence>
<gene>
    <name evidence="8" type="ORF">E1757_03490</name>
</gene>
<dbReference type="Pfam" id="PF17390">
    <property type="entry name" value="Bac_rhamnosid_C"/>
    <property type="match status" value="1"/>
</dbReference>
<reference evidence="8 9" key="1">
    <citation type="submission" date="2019-03" db="EMBL/GenBank/DDBJ databases">
        <title>This is whole genome sequence of Paenibacillus sp MS74 strain.</title>
        <authorList>
            <person name="Trinh H.N."/>
        </authorList>
    </citation>
    <scope>NUCLEOTIDE SEQUENCE [LARGE SCALE GENOMIC DNA]</scope>
    <source>
        <strain evidence="8 9">MS74</strain>
    </source>
</reference>
<dbReference type="InterPro" id="IPR008928">
    <property type="entry name" value="6-hairpin_glycosidase_sf"/>
</dbReference>
<dbReference type="InterPro" id="IPR036116">
    <property type="entry name" value="FN3_sf"/>
</dbReference>
<dbReference type="Proteomes" id="UP000295636">
    <property type="component" value="Unassembled WGS sequence"/>
</dbReference>
<dbReference type="Gene3D" id="1.50.10.10">
    <property type="match status" value="1"/>
</dbReference>
<dbReference type="GO" id="GO:0030596">
    <property type="term" value="F:alpha-L-rhamnosidase activity"/>
    <property type="evidence" value="ECO:0007669"/>
    <property type="project" value="UniProtKB-EC"/>
</dbReference>
<protein>
    <recommendedName>
        <fullName evidence="2">alpha-L-rhamnosidase</fullName>
        <ecNumber evidence="2">3.2.1.40</ecNumber>
    </recommendedName>
</protein>
<dbReference type="Pfam" id="PF05592">
    <property type="entry name" value="Bac_rhamnosid"/>
    <property type="match status" value="1"/>
</dbReference>
<feature type="domain" description="Alpha-L-rhamnosidase six-hairpin glycosidase" evidence="6">
    <location>
        <begin position="437"/>
        <end position="778"/>
    </location>
</feature>
<sequence length="895" mass="100073">MHGLTAVKLRCEYRRSPVGIDVPRPRISWQLAAGDGERRNVKQAAYRIQVAAGDGSFDGLLAWDSGKVASDRSVHVEYGGDELKPGTTYTYRVRVWSTTGDESGWSEPACWVTGLLDSTGWSARWIAGLHGGPMDQPTPADLLRKSFELRGGIKSAFVYATALGLYEAHLNGRRVGDWLLTPGWTSYTKRQQYQTYDVTDMLHTGGNAIGLMLADGWYRGNLAWKRQRNCYGSCRAGLLQLHVVFDDGSERTIVTDASWKAADGPIRMAELYHGETYDARLEADGWSEFGYDDSDWRPADTIDYPAAQLTGQENEPMRIVQELRPVQVIRTPSGETVLDMGQNMVGWVRFTVTAEAGRAITLKHAEVLDKDGNFYPGNLRSAEQTVTYICKGGGESETYEPRFTFQGFRYISVEGFPGEVLPEYFTGCVIHSDLEPTGSFECSHPLVNQLQRNIVWGQKGNFVDVPTDCPQRDERLGWTGDAQVFIRTSAFNMNVASFFTKWLRDLKADQLPDGGVPFVIPDVLPGESHSSSAWGDAAVICPWTVYQCYGDIRVLEEQYDSMKSWVEYIRRQGNNPLLWNTGFHFGDWLGLDASENSYTGATPKDLIASAFYYYSAHLLSLAAEVLGKREDAEAYRSLGGKIKEQFRREFITPSGRLIAPTQTAHVLVLMFGLAEGEAHSRIVQSLVELIEERQFHLTTGFVGTPYLCHVLTENGHHVIALKLALQESYPSWLYPVTKGATTMWEHWDGIKEDGSFWSDDMNSFNHYAYGAIGDWLYQVAAGIRTDEKQSGYKHIQIRPQAGQGFDYVRAAYESLYGEIRSEWELSNETMNVFIVIPHNTTATVLLPGALLESLQEAGESVLVSEGIHVYEQTAAGVSLVLGSGSYRFRYDWPEA</sequence>
<feature type="domain" description="Alpha-L-rhamnosidase C-terminal" evidence="7">
    <location>
        <begin position="782"/>
        <end position="853"/>
    </location>
</feature>
<dbReference type="SUPFAM" id="SSF49265">
    <property type="entry name" value="Fibronectin type III"/>
    <property type="match status" value="1"/>
</dbReference>
<comment type="caution">
    <text evidence="8">The sequence shown here is derived from an EMBL/GenBank/DDBJ whole genome shotgun (WGS) entry which is preliminary data.</text>
</comment>
<feature type="domain" description="Alpha-L-rhamnosidase concanavalin-like" evidence="4">
    <location>
        <begin position="330"/>
        <end position="431"/>
    </location>
</feature>
<dbReference type="PANTHER" id="PTHR33307">
    <property type="entry name" value="ALPHA-RHAMNOSIDASE (EUROFUNG)"/>
    <property type="match status" value="1"/>
</dbReference>
<dbReference type="InterPro" id="IPR008902">
    <property type="entry name" value="Rhamnosid_concanavalin"/>
</dbReference>
<dbReference type="SUPFAM" id="SSF48208">
    <property type="entry name" value="Six-hairpin glycosidases"/>
    <property type="match status" value="1"/>
</dbReference>
<proteinExistence type="predicted"/>
<dbReference type="Pfam" id="PF25788">
    <property type="entry name" value="Ig_Rha78A_N"/>
    <property type="match status" value="1"/>
</dbReference>
<dbReference type="EMBL" id="SMRT01000001">
    <property type="protein sequence ID" value="TDG00700.1"/>
    <property type="molecule type" value="Genomic_DNA"/>
</dbReference>
<dbReference type="Pfam" id="PF17389">
    <property type="entry name" value="Bac_rhamnosid6H"/>
    <property type="match status" value="1"/>
</dbReference>
<dbReference type="Gene3D" id="2.60.120.260">
    <property type="entry name" value="Galactose-binding domain-like"/>
    <property type="match status" value="2"/>
</dbReference>
<dbReference type="InterPro" id="IPR016007">
    <property type="entry name" value="Alpha_rhamnosid"/>
</dbReference>
<dbReference type="Gene3D" id="2.60.420.10">
    <property type="entry name" value="Maltose phosphorylase, domain 3"/>
    <property type="match status" value="1"/>
</dbReference>
<dbReference type="CDD" id="cd00063">
    <property type="entry name" value="FN3"/>
    <property type="match status" value="1"/>
</dbReference>
<keyword evidence="9" id="KW-1185">Reference proteome</keyword>
<dbReference type="InterPro" id="IPR012341">
    <property type="entry name" value="6hp_glycosidase-like_sf"/>
</dbReference>
<dbReference type="RefSeq" id="WP_133225411.1">
    <property type="nucleotide sequence ID" value="NZ_SMRT01000001.1"/>
</dbReference>
<dbReference type="PIRSF" id="PIRSF010631">
    <property type="entry name" value="A-rhamnsds"/>
    <property type="match status" value="1"/>
</dbReference>
<comment type="catalytic activity">
    <reaction evidence="1">
        <text>Hydrolysis of terminal non-reducing alpha-L-rhamnose residues in alpha-L-rhamnosides.</text>
        <dbReference type="EC" id="3.2.1.40"/>
    </reaction>
</comment>
<evidence type="ECO:0000259" key="4">
    <source>
        <dbReference type="Pfam" id="PF05592"/>
    </source>
</evidence>
<keyword evidence="3" id="KW-0378">Hydrolase</keyword>
<dbReference type="InterPro" id="IPR035398">
    <property type="entry name" value="Bac_rhamnosid_C"/>
</dbReference>
<evidence type="ECO:0000259" key="6">
    <source>
        <dbReference type="Pfam" id="PF17389"/>
    </source>
</evidence>